<dbReference type="Proteomes" id="UP000002945">
    <property type="component" value="Unassembled WGS sequence"/>
</dbReference>
<accession>A9ECV4</accession>
<proteinExistence type="predicted"/>
<protein>
    <submittedName>
        <fullName evidence="1">Uncharacterized protein</fullName>
    </submittedName>
</protein>
<organism evidence="1 2">
    <name type="scientific">Kordia algicida OT-1</name>
    <dbReference type="NCBI Taxonomy" id="391587"/>
    <lineage>
        <taxon>Bacteria</taxon>
        <taxon>Pseudomonadati</taxon>
        <taxon>Bacteroidota</taxon>
        <taxon>Flavobacteriia</taxon>
        <taxon>Flavobacteriales</taxon>
        <taxon>Flavobacteriaceae</taxon>
        <taxon>Kordia</taxon>
    </lineage>
</organism>
<reference evidence="1 2" key="1">
    <citation type="journal article" date="2011" name="J. Bacteriol.">
        <title>Genome sequence of the algicidal bacterium Kordia algicida OT-1.</title>
        <authorList>
            <person name="Lee H.S."/>
            <person name="Kang S.G."/>
            <person name="Kwon K.K."/>
            <person name="Lee J.H."/>
            <person name="Kim S.J."/>
        </authorList>
    </citation>
    <scope>NUCLEOTIDE SEQUENCE [LARGE SCALE GENOMIC DNA]</scope>
    <source>
        <strain evidence="1 2">OT-1</strain>
    </source>
</reference>
<evidence type="ECO:0000313" key="2">
    <source>
        <dbReference type="Proteomes" id="UP000002945"/>
    </source>
</evidence>
<sequence>MSFINQQLISDNGAKQTINKQQKTIQK</sequence>
<dbReference type="HOGENOM" id="CLU_3414750_0_0_10"/>
<dbReference type="EMBL" id="ABIB01000020">
    <property type="protein sequence ID" value="EDP94319.1"/>
    <property type="molecule type" value="Genomic_DNA"/>
</dbReference>
<comment type="caution">
    <text evidence="1">The sequence shown here is derived from an EMBL/GenBank/DDBJ whole genome shotgun (WGS) entry which is preliminary data.</text>
</comment>
<name>A9ECV4_9FLAO</name>
<keyword evidence="2" id="KW-1185">Reference proteome</keyword>
<dbReference type="AlphaFoldDB" id="A9ECV4"/>
<evidence type="ECO:0000313" key="1">
    <source>
        <dbReference type="EMBL" id="EDP94319.1"/>
    </source>
</evidence>
<gene>
    <name evidence="1" type="ORF">KAOT1_04180</name>
</gene>